<gene>
    <name evidence="1" type="ORF">FBU59_006271</name>
</gene>
<comment type="caution">
    <text evidence="1">The sequence shown here is derived from an EMBL/GenBank/DDBJ whole genome shotgun (WGS) entry which is preliminary data.</text>
</comment>
<accession>A0ACC1J0C2</accession>
<evidence type="ECO:0000313" key="1">
    <source>
        <dbReference type="EMBL" id="KAJ1932730.1"/>
    </source>
</evidence>
<proteinExistence type="predicted"/>
<reference evidence="1" key="1">
    <citation type="submission" date="2022-07" db="EMBL/GenBank/DDBJ databases">
        <title>Phylogenomic reconstructions and comparative analyses of Kickxellomycotina fungi.</title>
        <authorList>
            <person name="Reynolds N.K."/>
            <person name="Stajich J.E."/>
            <person name="Barry K."/>
            <person name="Grigoriev I.V."/>
            <person name="Crous P."/>
            <person name="Smith M.E."/>
        </authorList>
    </citation>
    <scope>NUCLEOTIDE SEQUENCE</scope>
    <source>
        <strain evidence="1">NRRL 5244</strain>
    </source>
</reference>
<dbReference type="EMBL" id="JANBPW010005385">
    <property type="protein sequence ID" value="KAJ1932730.1"/>
    <property type="molecule type" value="Genomic_DNA"/>
</dbReference>
<organism evidence="1 2">
    <name type="scientific">Linderina macrospora</name>
    <dbReference type="NCBI Taxonomy" id="4868"/>
    <lineage>
        <taxon>Eukaryota</taxon>
        <taxon>Fungi</taxon>
        <taxon>Fungi incertae sedis</taxon>
        <taxon>Zoopagomycota</taxon>
        <taxon>Kickxellomycotina</taxon>
        <taxon>Kickxellomycetes</taxon>
        <taxon>Kickxellales</taxon>
        <taxon>Kickxellaceae</taxon>
        <taxon>Linderina</taxon>
    </lineage>
</organism>
<evidence type="ECO:0000313" key="2">
    <source>
        <dbReference type="Proteomes" id="UP001150603"/>
    </source>
</evidence>
<name>A0ACC1J0C2_9FUNG</name>
<sequence length="101" mass="11459">MVCSVAYNNIAASTQQQQQQQRPNTPTFGVPDIHTGRAFDALTPAERDSYLTDIELDFRKYIGDNRPKTGFVFYPNSRQIMKALSSLYQTLTDIDFSDVFA</sequence>
<dbReference type="Proteomes" id="UP001150603">
    <property type="component" value="Unassembled WGS sequence"/>
</dbReference>
<keyword evidence="2" id="KW-1185">Reference proteome</keyword>
<protein>
    <submittedName>
        <fullName evidence="1">Uncharacterized protein</fullName>
    </submittedName>
</protein>